<name>A0ABD3N888_9STRA</name>
<protein>
    <submittedName>
        <fullName evidence="1">Uncharacterized protein</fullName>
    </submittedName>
</protein>
<dbReference type="EMBL" id="JALLBG020000020">
    <property type="protein sequence ID" value="KAL3771839.1"/>
    <property type="molecule type" value="Genomic_DNA"/>
</dbReference>
<proteinExistence type="predicted"/>
<reference evidence="1 2" key="1">
    <citation type="submission" date="2024-10" db="EMBL/GenBank/DDBJ databases">
        <title>Updated reference genomes for cyclostephanoid diatoms.</title>
        <authorList>
            <person name="Roberts W.R."/>
            <person name="Alverson A.J."/>
        </authorList>
    </citation>
    <scope>NUCLEOTIDE SEQUENCE [LARGE SCALE GENOMIC DNA]</scope>
    <source>
        <strain evidence="1 2">AJA232-27</strain>
    </source>
</reference>
<sequence>MDEWSSKVAGAKHFLMMFGGDFNPADSRKVSRKSLENLIALDFTGFGIGEYEELLFPLMDLQRGPLKDDAFVISQFCERMSKVLYKVEKKIGYDIAKVA</sequence>
<evidence type="ECO:0000313" key="1">
    <source>
        <dbReference type="EMBL" id="KAL3771839.1"/>
    </source>
</evidence>
<evidence type="ECO:0000313" key="2">
    <source>
        <dbReference type="Proteomes" id="UP001530293"/>
    </source>
</evidence>
<dbReference type="Proteomes" id="UP001530293">
    <property type="component" value="Unassembled WGS sequence"/>
</dbReference>
<comment type="caution">
    <text evidence="1">The sequence shown here is derived from an EMBL/GenBank/DDBJ whole genome shotgun (WGS) entry which is preliminary data.</text>
</comment>
<keyword evidence="2" id="KW-1185">Reference proteome</keyword>
<dbReference type="AlphaFoldDB" id="A0ABD3N888"/>
<accession>A0ABD3N888</accession>
<organism evidence="1 2">
    <name type="scientific">Discostella pseudostelligera</name>
    <dbReference type="NCBI Taxonomy" id="259834"/>
    <lineage>
        <taxon>Eukaryota</taxon>
        <taxon>Sar</taxon>
        <taxon>Stramenopiles</taxon>
        <taxon>Ochrophyta</taxon>
        <taxon>Bacillariophyta</taxon>
        <taxon>Coscinodiscophyceae</taxon>
        <taxon>Thalassiosirophycidae</taxon>
        <taxon>Stephanodiscales</taxon>
        <taxon>Stephanodiscaceae</taxon>
        <taxon>Discostella</taxon>
    </lineage>
</organism>
<gene>
    <name evidence="1" type="ORF">ACHAWU_004398</name>
</gene>